<evidence type="ECO:0000256" key="4">
    <source>
        <dbReference type="PIRSR" id="PIRSR000097-1"/>
    </source>
</evidence>
<feature type="binding site" evidence="5">
    <location>
        <position position="106"/>
    </location>
    <ligand>
        <name>substrate</name>
    </ligand>
</feature>
<evidence type="ECO:0000256" key="6">
    <source>
        <dbReference type="PIRSR" id="PIRSR000097-3"/>
    </source>
</evidence>
<dbReference type="GO" id="GO:0051596">
    <property type="term" value="P:methylglyoxal catabolic process"/>
    <property type="evidence" value="ECO:0007669"/>
    <property type="project" value="TreeGrafter"/>
</dbReference>
<dbReference type="InterPro" id="IPR018170">
    <property type="entry name" value="Aldo/ket_reductase_CS"/>
</dbReference>
<proteinExistence type="inferred from homology"/>
<dbReference type="PIRSF" id="PIRSF000097">
    <property type="entry name" value="AKR"/>
    <property type="match status" value="1"/>
</dbReference>
<dbReference type="PROSITE" id="PS00798">
    <property type="entry name" value="ALDOKETO_REDUCTASE_1"/>
    <property type="match status" value="1"/>
</dbReference>
<dbReference type="EMBL" id="CP157179">
    <property type="protein sequence ID" value="XBG31625.1"/>
    <property type="molecule type" value="Genomic_DNA"/>
</dbReference>
<keyword evidence="3" id="KW-0560">Oxidoreductase</keyword>
<reference evidence="8" key="2">
    <citation type="submission" date="2024-05" db="EMBL/GenBank/DDBJ databases">
        <authorList>
            <person name="Mellies J."/>
            <person name="Newton I."/>
        </authorList>
    </citation>
    <scope>NUCLEOTIDE SEQUENCE</scope>
    <source>
        <strain evidence="8">13.2</strain>
    </source>
</reference>
<dbReference type="PANTHER" id="PTHR43827">
    <property type="entry name" value="2,5-DIKETO-D-GLUCONIC ACID REDUCTASE"/>
    <property type="match status" value="1"/>
</dbReference>
<keyword evidence="2" id="KW-0521">NADP</keyword>
<feature type="active site" description="Proton donor" evidence="4">
    <location>
        <position position="48"/>
    </location>
</feature>
<dbReference type="InterPro" id="IPR023210">
    <property type="entry name" value="NADP_OxRdtase_dom"/>
</dbReference>
<dbReference type="InterPro" id="IPR036812">
    <property type="entry name" value="NAD(P)_OxRdtase_dom_sf"/>
</dbReference>
<protein>
    <submittedName>
        <fullName evidence="8">Aldo/keto reductase</fullName>
    </submittedName>
</protein>
<gene>
    <name evidence="8" type="ORF">ABH853_26075</name>
</gene>
<evidence type="ECO:0000313" key="8">
    <source>
        <dbReference type="EMBL" id="XBG31625.1"/>
    </source>
</evidence>
<dbReference type="PANTHER" id="PTHR43827:SF3">
    <property type="entry name" value="NADP-DEPENDENT OXIDOREDUCTASE DOMAIN-CONTAINING PROTEIN"/>
    <property type="match status" value="1"/>
</dbReference>
<evidence type="ECO:0000256" key="5">
    <source>
        <dbReference type="PIRSR" id="PIRSR000097-2"/>
    </source>
</evidence>
<evidence type="ECO:0000259" key="7">
    <source>
        <dbReference type="Pfam" id="PF00248"/>
    </source>
</evidence>
<dbReference type="PRINTS" id="PR00069">
    <property type="entry name" value="ALDKETRDTASE"/>
</dbReference>
<organism evidence="8">
    <name type="scientific">Pseudomonas sp. 13.2</name>
    <dbReference type="NCBI Taxonomy" id="3144665"/>
    <lineage>
        <taxon>Bacteria</taxon>
        <taxon>Pseudomonadati</taxon>
        <taxon>Pseudomonadota</taxon>
        <taxon>Gammaproteobacteria</taxon>
        <taxon>Pseudomonadales</taxon>
        <taxon>Pseudomonadaceae</taxon>
        <taxon>Pseudomonas</taxon>
    </lineage>
</organism>
<comment type="similarity">
    <text evidence="1">Belongs to the aldo/keto reductase family.</text>
</comment>
<evidence type="ECO:0000256" key="3">
    <source>
        <dbReference type="ARBA" id="ARBA00023002"/>
    </source>
</evidence>
<evidence type="ECO:0000256" key="1">
    <source>
        <dbReference type="ARBA" id="ARBA00007905"/>
    </source>
</evidence>
<accession>A0AAU7BGA7</accession>
<feature type="domain" description="NADP-dependent oxidoreductase" evidence="7">
    <location>
        <begin position="15"/>
        <end position="255"/>
    </location>
</feature>
<dbReference type="SUPFAM" id="SSF51430">
    <property type="entry name" value="NAD(P)-linked oxidoreductase"/>
    <property type="match status" value="1"/>
</dbReference>
<dbReference type="Gene3D" id="3.20.20.100">
    <property type="entry name" value="NADP-dependent oxidoreductase domain"/>
    <property type="match status" value="1"/>
</dbReference>
<dbReference type="GO" id="GO:1990002">
    <property type="term" value="F:methylglyoxal reductase (NADPH) (acetol producing) activity"/>
    <property type="evidence" value="ECO:0007669"/>
    <property type="project" value="TreeGrafter"/>
</dbReference>
<feature type="site" description="Lowers pKa of active site Tyr" evidence="6">
    <location>
        <position position="73"/>
    </location>
</feature>
<dbReference type="AlphaFoldDB" id="A0AAU7BGA7"/>
<dbReference type="InterPro" id="IPR020471">
    <property type="entry name" value="AKR"/>
</dbReference>
<dbReference type="Pfam" id="PF00248">
    <property type="entry name" value="Aldo_ket_red"/>
    <property type="match status" value="1"/>
</dbReference>
<name>A0AAU7BGA7_9PSED</name>
<evidence type="ECO:0000256" key="2">
    <source>
        <dbReference type="ARBA" id="ARBA00022857"/>
    </source>
</evidence>
<reference evidence="8" key="1">
    <citation type="journal article" date="2019" name="Microbiol. Resour. Announc.">
        <title>Draft Genome Sequences of Five Environmental Bacterial Isolates That Degrade Polyethylene Terephthalate Plastic.</title>
        <authorList>
            <person name="Leon-Zayas R."/>
            <person name="Roberts C."/>
            <person name="Vague M."/>
            <person name="Mellies J.L."/>
        </authorList>
    </citation>
    <scope>NUCLEOTIDE SEQUENCE</scope>
    <source>
        <strain evidence="8">13.2</strain>
    </source>
</reference>
<sequence>MQRLSTRTGLDLPAIGLGTWPMTGSECTQAVRQALDVGYRHIDTATAYENEAAVGQALRDSDVPREQIHLTTKVWWDRLEPKAMRQSLEDSLRALGTEQVDLFHIHWPGTDWDLARSIDTLVALRDEGKARHIGVANFPLGLLRQVVETLGAPLSAIQVEYHVLLSQQPLLDFARSHDLLLTAYTPLARGQAAAQPVIQAIARKHGVLPSQVALKWLLDQDGVAAIPKASSRENQLANLAALTVQLDDEDRTAIAGLPKDQRVVSPPFARTGTAEVAAQVIVLG</sequence>